<name>A0ABT9IR41_9MICC</name>
<sequence length="244" mass="25664">MNLIQEPKAVFDARMKVSYACMTSAGFPGFAGSGQADQFNDMTSSLYGFSALTVQQARLTGYETSAGSESGVRTTSDRSMLKAYLGIDPADAGGVTPDFSKGCRGEGLMAVYGFTNVDRALGAGMEIVMPATHSAHQDPAIAESLQAWSACMNESGYPNLKAPSNAYSVAINATISAGDVSSPPEARKLAVADVTCRDKTNLVPRLDEVLARYLTTAVEQHASELAKVTTIREQASARAASLSK</sequence>
<evidence type="ECO:0000313" key="2">
    <source>
        <dbReference type="Proteomes" id="UP001232725"/>
    </source>
</evidence>
<proteinExistence type="predicted"/>
<dbReference type="Proteomes" id="UP001232725">
    <property type="component" value="Unassembled WGS sequence"/>
</dbReference>
<organism evidence="1 2">
    <name type="scientific">Arthrobacter horti</name>
    <dbReference type="NCBI Taxonomy" id="3068273"/>
    <lineage>
        <taxon>Bacteria</taxon>
        <taxon>Bacillati</taxon>
        <taxon>Actinomycetota</taxon>
        <taxon>Actinomycetes</taxon>
        <taxon>Micrococcales</taxon>
        <taxon>Micrococcaceae</taxon>
        <taxon>Arthrobacter</taxon>
    </lineage>
</organism>
<evidence type="ECO:0000313" key="1">
    <source>
        <dbReference type="EMBL" id="MDP5228033.1"/>
    </source>
</evidence>
<dbReference type="RefSeq" id="WP_305997084.1">
    <property type="nucleotide sequence ID" value="NZ_JAVALS010000010.1"/>
</dbReference>
<dbReference type="EMBL" id="JAVALS010000010">
    <property type="protein sequence ID" value="MDP5228033.1"/>
    <property type="molecule type" value="Genomic_DNA"/>
</dbReference>
<reference evidence="1 2" key="1">
    <citation type="submission" date="2023-08" db="EMBL/GenBank/DDBJ databases">
        <title>Arthrobacter horti sp. nov., isolated from forest soil.</title>
        <authorList>
            <person name="Park M."/>
        </authorList>
    </citation>
    <scope>NUCLEOTIDE SEQUENCE [LARGE SCALE GENOMIC DNA]</scope>
    <source>
        <strain evidence="1 2">YJM1</strain>
    </source>
</reference>
<comment type="caution">
    <text evidence="1">The sequence shown here is derived from an EMBL/GenBank/DDBJ whole genome shotgun (WGS) entry which is preliminary data.</text>
</comment>
<gene>
    <name evidence="1" type="ORF">Q9R02_12785</name>
</gene>
<keyword evidence="2" id="KW-1185">Reference proteome</keyword>
<protein>
    <submittedName>
        <fullName evidence="1">Uncharacterized protein</fullName>
    </submittedName>
</protein>
<accession>A0ABT9IR41</accession>